<dbReference type="Proteomes" id="UP000271241">
    <property type="component" value="Unassembled WGS sequence"/>
</dbReference>
<organism evidence="1 2">
    <name type="scientific">Thamnocephalis sphaerospora</name>
    <dbReference type="NCBI Taxonomy" id="78915"/>
    <lineage>
        <taxon>Eukaryota</taxon>
        <taxon>Fungi</taxon>
        <taxon>Fungi incertae sedis</taxon>
        <taxon>Zoopagomycota</taxon>
        <taxon>Zoopagomycotina</taxon>
        <taxon>Zoopagomycetes</taxon>
        <taxon>Zoopagales</taxon>
        <taxon>Sigmoideomycetaceae</taxon>
        <taxon>Thamnocephalis</taxon>
    </lineage>
</organism>
<dbReference type="AlphaFoldDB" id="A0A4P9XGL3"/>
<proteinExistence type="predicted"/>
<dbReference type="EMBL" id="KZ993456">
    <property type="protein sequence ID" value="RKP04785.1"/>
    <property type="molecule type" value="Genomic_DNA"/>
</dbReference>
<dbReference type="CDD" id="cd16018">
    <property type="entry name" value="Enpp"/>
    <property type="match status" value="1"/>
</dbReference>
<dbReference type="STRING" id="78915.A0A4P9XGL3"/>
<feature type="non-terminal residue" evidence="1">
    <location>
        <position position="1"/>
    </location>
</feature>
<gene>
    <name evidence="1" type="ORF">THASP1DRAFT_7079</name>
</gene>
<sequence length="381" mass="43261">LLTNGTDLFANTVVMISVDGMRADYLDRGRSPALTRMAREGVRAEYMEPSFPSITFPNHYTLVTGLRPESHGIISNTFYDPVLNDTFWYTRPEQSWDSKWWGGEPIWVTAVKQKQRSAVHMWPGSSSEIAGYRPTYVEPFNKKVKPNEKADRVLNWLDMPLDDRPQFIGVYVSDVDTAGHWYGPESYEVNESMERIDGMMSRLFSGLEQRNLTDVVNVIVVSDHGMTQTGNERIIYLDDLIDLDKIQAHHGAPLALLTPKRTEDIPELYSTLKNASHNLPFNVYLREEVPERFHFRNNQRIAPIVCIPYLGWVLVARADGFQANGMHGYDNRARDMRASFIARGPAIRQSKGERIAGFPNVNVYGLVARILNLVPAINNGS</sequence>
<dbReference type="PANTHER" id="PTHR10151">
    <property type="entry name" value="ECTONUCLEOTIDE PYROPHOSPHATASE/PHOSPHODIESTERASE"/>
    <property type="match status" value="1"/>
</dbReference>
<evidence type="ECO:0000313" key="2">
    <source>
        <dbReference type="Proteomes" id="UP000271241"/>
    </source>
</evidence>
<dbReference type="Gene3D" id="3.40.720.10">
    <property type="entry name" value="Alkaline Phosphatase, subunit A"/>
    <property type="match status" value="1"/>
</dbReference>
<dbReference type="GO" id="GO:0047429">
    <property type="term" value="F:nucleoside triphosphate diphosphatase activity"/>
    <property type="evidence" value="ECO:0007669"/>
    <property type="project" value="TreeGrafter"/>
</dbReference>
<dbReference type="InterPro" id="IPR017850">
    <property type="entry name" value="Alkaline_phosphatase_core_sf"/>
</dbReference>
<dbReference type="OrthoDB" id="415411at2759"/>
<dbReference type="SUPFAM" id="SSF53649">
    <property type="entry name" value="Alkaline phosphatase-like"/>
    <property type="match status" value="1"/>
</dbReference>
<dbReference type="Gene3D" id="3.30.1360.180">
    <property type="match status" value="1"/>
</dbReference>
<evidence type="ECO:0000313" key="1">
    <source>
        <dbReference type="EMBL" id="RKP04785.1"/>
    </source>
</evidence>
<protein>
    <submittedName>
        <fullName evidence="1">Alkaline-phosphatase-like protein</fullName>
    </submittedName>
</protein>
<accession>A0A4P9XGL3</accession>
<dbReference type="PANTHER" id="PTHR10151:SF120">
    <property type="entry name" value="BIS(5'-ADENOSYL)-TRIPHOSPHATASE"/>
    <property type="match status" value="1"/>
</dbReference>
<dbReference type="GO" id="GO:0017111">
    <property type="term" value="F:ribonucleoside triphosphate phosphatase activity"/>
    <property type="evidence" value="ECO:0007669"/>
    <property type="project" value="TreeGrafter"/>
</dbReference>
<dbReference type="Pfam" id="PF01663">
    <property type="entry name" value="Phosphodiest"/>
    <property type="match status" value="1"/>
</dbReference>
<name>A0A4P9XGL3_9FUNG</name>
<dbReference type="GO" id="GO:0009141">
    <property type="term" value="P:nucleoside triphosphate metabolic process"/>
    <property type="evidence" value="ECO:0007669"/>
    <property type="project" value="TreeGrafter"/>
</dbReference>
<keyword evidence="2" id="KW-1185">Reference proteome</keyword>
<dbReference type="InterPro" id="IPR002591">
    <property type="entry name" value="Phosphodiest/P_Trfase"/>
</dbReference>
<reference evidence="2" key="1">
    <citation type="journal article" date="2018" name="Nat. Microbiol.">
        <title>Leveraging single-cell genomics to expand the fungal tree of life.</title>
        <authorList>
            <person name="Ahrendt S.R."/>
            <person name="Quandt C.A."/>
            <person name="Ciobanu D."/>
            <person name="Clum A."/>
            <person name="Salamov A."/>
            <person name="Andreopoulos B."/>
            <person name="Cheng J.F."/>
            <person name="Woyke T."/>
            <person name="Pelin A."/>
            <person name="Henrissat B."/>
            <person name="Reynolds N.K."/>
            <person name="Benny G.L."/>
            <person name="Smith M.E."/>
            <person name="James T.Y."/>
            <person name="Grigoriev I.V."/>
        </authorList>
    </citation>
    <scope>NUCLEOTIDE SEQUENCE [LARGE SCALE GENOMIC DNA]</scope>
    <source>
        <strain evidence="2">RSA 1356</strain>
    </source>
</reference>
<feature type="non-terminal residue" evidence="1">
    <location>
        <position position="381"/>
    </location>
</feature>